<dbReference type="Proteomes" id="UP000682877">
    <property type="component" value="Chromosome 6"/>
</dbReference>
<reference evidence="1" key="1">
    <citation type="submission" date="2021-01" db="EMBL/GenBank/DDBJ databases">
        <authorList>
            <person name="Bezrukov I."/>
        </authorList>
    </citation>
    <scope>NUCLEOTIDE SEQUENCE</scope>
</reference>
<sequence>MRCCVHRLSWAMLPLSSHPTSSLFCSVSGGSGSEGSSFVNGGSRFSKLDVDGGVGSGGRLSG</sequence>
<evidence type="ECO:0000313" key="1">
    <source>
        <dbReference type="EMBL" id="CAE6121351.1"/>
    </source>
</evidence>
<evidence type="ECO:0000313" key="2">
    <source>
        <dbReference type="Proteomes" id="UP000682877"/>
    </source>
</evidence>
<organism evidence="1 2">
    <name type="scientific">Arabidopsis arenosa</name>
    <name type="common">Sand rock-cress</name>
    <name type="synonym">Cardaminopsis arenosa</name>
    <dbReference type="NCBI Taxonomy" id="38785"/>
    <lineage>
        <taxon>Eukaryota</taxon>
        <taxon>Viridiplantae</taxon>
        <taxon>Streptophyta</taxon>
        <taxon>Embryophyta</taxon>
        <taxon>Tracheophyta</taxon>
        <taxon>Spermatophyta</taxon>
        <taxon>Magnoliopsida</taxon>
        <taxon>eudicotyledons</taxon>
        <taxon>Gunneridae</taxon>
        <taxon>Pentapetalae</taxon>
        <taxon>rosids</taxon>
        <taxon>malvids</taxon>
        <taxon>Brassicales</taxon>
        <taxon>Brassicaceae</taxon>
        <taxon>Camelineae</taxon>
        <taxon>Arabidopsis</taxon>
    </lineage>
</organism>
<accession>A0A8S2AN65</accession>
<keyword evidence="2" id="KW-1185">Reference proteome</keyword>
<dbReference type="AlphaFoldDB" id="A0A8S2AN65"/>
<dbReference type="EMBL" id="LR999456">
    <property type="protein sequence ID" value="CAE6121351.1"/>
    <property type="molecule type" value="Genomic_DNA"/>
</dbReference>
<proteinExistence type="predicted"/>
<protein>
    <submittedName>
        <fullName evidence="1">Uncharacterized protein</fullName>
    </submittedName>
</protein>
<gene>
    <name evidence="1" type="ORF">AARE701A_LOCUS16161</name>
</gene>
<name>A0A8S2AN65_ARAAE</name>